<dbReference type="RefSeq" id="WP_310366469.1">
    <property type="nucleotide sequence ID" value="NZ_JAVDYB010000001.1"/>
</dbReference>
<accession>A0AAE3YKI8</accession>
<dbReference type="Proteomes" id="UP001183643">
    <property type="component" value="Unassembled WGS sequence"/>
</dbReference>
<evidence type="ECO:0000313" key="3">
    <source>
        <dbReference type="Proteomes" id="UP001183643"/>
    </source>
</evidence>
<feature type="transmembrane region" description="Helical" evidence="1">
    <location>
        <begin position="167"/>
        <end position="185"/>
    </location>
</feature>
<proteinExistence type="predicted"/>
<reference evidence="2" key="1">
    <citation type="submission" date="2023-07" db="EMBL/GenBank/DDBJ databases">
        <title>Sequencing the genomes of 1000 actinobacteria strains.</title>
        <authorList>
            <person name="Klenk H.-P."/>
        </authorList>
    </citation>
    <scope>NUCLEOTIDE SEQUENCE</scope>
    <source>
        <strain evidence="2">DSM 44707</strain>
    </source>
</reference>
<name>A0AAE3YKI8_9ACTN</name>
<keyword evidence="1" id="KW-0812">Transmembrane</keyword>
<dbReference type="AlphaFoldDB" id="A0AAE3YKI8"/>
<protein>
    <submittedName>
        <fullName evidence="2">Uncharacterized protein</fullName>
    </submittedName>
</protein>
<keyword evidence="1" id="KW-0472">Membrane</keyword>
<gene>
    <name evidence="2" type="ORF">J2S41_002257</name>
</gene>
<sequence>MIGYLRARRVPAAVAVSAGAVALVTVLWAVLEDDRAVHRSLAVLTTALALAPLVPTLAGNDVALERTAALPWPPRRMLHLLACGALVAGLLCAARAAGVDFGPGWQVVRNAAGLAGLAGLTAGAFGAGYAWQLPVGWAAVQAFTPVRAQPAWREAAAWMVQPAGSRTAAVVACALLVAGLAAYAVRVGPSGPGSAASEE</sequence>
<evidence type="ECO:0000256" key="1">
    <source>
        <dbReference type="SAM" id="Phobius"/>
    </source>
</evidence>
<feature type="transmembrane region" description="Helical" evidence="1">
    <location>
        <begin position="111"/>
        <end position="131"/>
    </location>
</feature>
<feature type="transmembrane region" description="Helical" evidence="1">
    <location>
        <begin position="12"/>
        <end position="31"/>
    </location>
</feature>
<organism evidence="2 3">
    <name type="scientific">Catenuloplanes atrovinosus</name>
    <dbReference type="NCBI Taxonomy" id="137266"/>
    <lineage>
        <taxon>Bacteria</taxon>
        <taxon>Bacillati</taxon>
        <taxon>Actinomycetota</taxon>
        <taxon>Actinomycetes</taxon>
        <taxon>Micromonosporales</taxon>
        <taxon>Micromonosporaceae</taxon>
        <taxon>Catenuloplanes</taxon>
    </lineage>
</organism>
<dbReference type="EMBL" id="JAVDYB010000001">
    <property type="protein sequence ID" value="MDR7275479.1"/>
    <property type="molecule type" value="Genomic_DNA"/>
</dbReference>
<comment type="caution">
    <text evidence="2">The sequence shown here is derived from an EMBL/GenBank/DDBJ whole genome shotgun (WGS) entry which is preliminary data.</text>
</comment>
<evidence type="ECO:0000313" key="2">
    <source>
        <dbReference type="EMBL" id="MDR7275479.1"/>
    </source>
</evidence>
<feature type="transmembrane region" description="Helical" evidence="1">
    <location>
        <begin position="37"/>
        <end position="58"/>
    </location>
</feature>
<keyword evidence="1" id="KW-1133">Transmembrane helix</keyword>
<feature type="transmembrane region" description="Helical" evidence="1">
    <location>
        <begin position="78"/>
        <end position="99"/>
    </location>
</feature>
<keyword evidence="3" id="KW-1185">Reference proteome</keyword>